<evidence type="ECO:0000313" key="1">
    <source>
        <dbReference type="EMBL" id="CFY08094.1"/>
    </source>
</evidence>
<dbReference type="AlphaFoldDB" id="A0A0E4GC98"/>
<reference evidence="1 2" key="1">
    <citation type="submission" date="2015-03" db="EMBL/GenBank/DDBJ databases">
        <authorList>
            <person name="Murphy D."/>
        </authorList>
    </citation>
    <scope>NUCLEOTIDE SEQUENCE [LARGE SCALE GENOMIC DNA]</scope>
    <source>
        <strain evidence="1 2">OL-4</strain>
    </source>
</reference>
<gene>
    <name evidence="1" type="ORF">2674</name>
</gene>
<proteinExistence type="predicted"/>
<dbReference type="Proteomes" id="UP000045545">
    <property type="component" value="Unassembled WGS sequence"/>
</dbReference>
<keyword evidence="2" id="KW-1185">Reference proteome</keyword>
<dbReference type="EMBL" id="CGIH01000051">
    <property type="protein sequence ID" value="CFY08094.1"/>
    <property type="molecule type" value="Genomic_DNA"/>
</dbReference>
<evidence type="ECO:0000313" key="2">
    <source>
        <dbReference type="Proteomes" id="UP000045545"/>
    </source>
</evidence>
<dbReference type="NCBIfam" id="NF040699">
    <property type="entry name" value="VPA1262_fam"/>
    <property type="match status" value="1"/>
</dbReference>
<dbReference type="NCBIfam" id="NF040700">
    <property type="entry name" value="VPA1262_N_dom"/>
    <property type="match status" value="1"/>
</dbReference>
<dbReference type="OrthoDB" id="2080746at2"/>
<name>A0A0E4GC98_9FIRM</name>
<protein>
    <submittedName>
        <fullName evidence="1">Uncharacterized</fullName>
    </submittedName>
</protein>
<organism evidence="1 2">
    <name type="scientific">Syntrophomonas zehnderi OL-4</name>
    <dbReference type="NCBI Taxonomy" id="690567"/>
    <lineage>
        <taxon>Bacteria</taxon>
        <taxon>Bacillati</taxon>
        <taxon>Bacillota</taxon>
        <taxon>Clostridia</taxon>
        <taxon>Eubacteriales</taxon>
        <taxon>Syntrophomonadaceae</taxon>
        <taxon>Syntrophomonas</taxon>
    </lineage>
</organism>
<dbReference type="RefSeq" id="WP_046499950.1">
    <property type="nucleotide sequence ID" value="NZ_CGIH01000051.1"/>
</dbReference>
<sequence>MQYFVKLLLLGLENPALLFGFCAPTEQPPHAWKRKELDNKPSILQYTAILNQTDKDSLLNILNTKSSLNIGKEMLTLNLESRPSVFSDTSGLEWESNKPVSKFHIVDEYWNLDKAVLMNEIEQSFLPCNGRDLRHNIQRLFEVLKKECGIDFSQEGERLGNFEYYTPGKYMNAFDVKGNNYTTIILRKKYAIPEELIVNCAAENEGRWVSNEVKAFSPDSDELAFSADEPMTHYKIKVWEKESGVLVYASESAFMIEIHIDMATTNHKVIHDPWTQTLQQNASKHKDDIQKIERITVASRYDVINVTSEQPVPWRKATQDGKKLCISYKKAKTKGAFVPKTADRKGEIDSFQKVREYIEEKGIKKAVLADPFFSVKSASKLLGRISSASVEFNVITALASTDPDTSEKNTDVKEQCKIFINQNRNLLHPNLTVQNVLRGNNPAFHDRYLIRYFDDGHIDGFLLSNSLNSAGQYFPYVIAPLESEVCLEVAEYLQNLTNPAYQNKLSEIEQVQIETLYSPARNREETEPEKKCVLPQLLTGESKIEDAVHSGVKLNYFEDGSNAKSFTVLPGVLPTIIPMLFQHWNSNSETAIIALGEALYHTYQGTCEAKEILQSIPNAIPRYVETILLLVEDVEERQKHGQKSIHSEQFAYWAIMNGNAEPGPISHWVDNPGHVYYKEEGYWWCLYKLLWLLNPEEFLHTLETIKSPLMLSILIEYIALYDYDQGLHELLLKSKWEWMHDLGAEWVWRNCKSKNLDINAVLDSIETSMQLKQSAYLLSEAAFHARILQANTPEADKAKAWELCIELIERIATLCNEAEISNDEQINALEKVKDCEQTCNAWLILSIAQSIKDETIRNAQLDRIINAYFNNNHSLPCNLDTDEQYIELVVKTAELRYKDTFEKYIGSKLLHWGALNDWMEPYFRDRDYWRWSDSEKTVGWDVQFLNVYQKLGYKLSGKLKVYFDRAMSDPTLLA</sequence>
<accession>A0A0E4GC98</accession>